<dbReference type="Proteomes" id="UP000660262">
    <property type="component" value="Unassembled WGS sequence"/>
</dbReference>
<protein>
    <submittedName>
        <fullName evidence="1">Uncharacterized protein</fullName>
    </submittedName>
</protein>
<evidence type="ECO:0000313" key="2">
    <source>
        <dbReference type="Proteomes" id="UP000660262"/>
    </source>
</evidence>
<accession>A0A830H3Q2</accession>
<dbReference type="AlphaFoldDB" id="A0A830H3Q2"/>
<sequence length="306" mass="32801">MVRKYVRETEKTPTPEVLKAMSRAFAIRKKSGKRKTFPRGTWTEATEGTSIRPQVLARHTIVGGSPSQPCCTMTGNKWLRSELLFAAASLCAACYSPDDWHQPQTDPNAVDDFAYCICGRAFSAACMAKAQTRLGADLAMKLAENEESISICEICLATSPIAVHIACAHPSLLARGSLSAGLVSIRPLIVHDAYTAGFTDPERSHAAMRLAAEDRVAALAAAPAVTAAPTPKVLQTAKKSKTFRSALLQTTTKIKEKEQEMIGDKDADDDEGNGLAELQQAMALAVGVSEQPPHESRAAAARIHTV</sequence>
<proteinExistence type="predicted"/>
<comment type="caution">
    <text evidence="1">The sequence shown here is derived from an EMBL/GenBank/DDBJ whole genome shotgun (WGS) entry which is preliminary data.</text>
</comment>
<organism evidence="1 2">
    <name type="scientific">Pycnococcus provasolii</name>
    <dbReference type="NCBI Taxonomy" id="41880"/>
    <lineage>
        <taxon>Eukaryota</taxon>
        <taxon>Viridiplantae</taxon>
        <taxon>Chlorophyta</taxon>
        <taxon>Pseudoscourfieldiophyceae</taxon>
        <taxon>Pseudoscourfieldiales</taxon>
        <taxon>Pycnococcaceae</taxon>
        <taxon>Pycnococcus</taxon>
    </lineage>
</organism>
<evidence type="ECO:0000313" key="1">
    <source>
        <dbReference type="EMBL" id="GHP01705.1"/>
    </source>
</evidence>
<name>A0A830H3Q2_9CHLO</name>
<keyword evidence="2" id="KW-1185">Reference proteome</keyword>
<gene>
    <name evidence="1" type="ORF">PPROV_000046200</name>
</gene>
<reference evidence="1" key="1">
    <citation type="submission" date="2020-10" db="EMBL/GenBank/DDBJ databases">
        <title>Unveiling of a novel bifunctional photoreceptor, Dualchrome1, isolated from a cosmopolitan green alga.</title>
        <authorList>
            <person name="Suzuki S."/>
            <person name="Kawachi M."/>
        </authorList>
    </citation>
    <scope>NUCLEOTIDE SEQUENCE</scope>
    <source>
        <strain evidence="1">NIES 2893</strain>
    </source>
</reference>
<dbReference type="EMBL" id="BNJQ01000001">
    <property type="protein sequence ID" value="GHP01705.1"/>
    <property type="molecule type" value="Genomic_DNA"/>
</dbReference>